<comment type="caution">
    <text evidence="2">The sequence shown here is derived from an EMBL/GenBank/DDBJ whole genome shotgun (WGS) entry which is preliminary data.</text>
</comment>
<proteinExistence type="predicted"/>
<name>A0A0G0BU05_9BACT</name>
<keyword evidence="1" id="KW-0472">Membrane</keyword>
<keyword evidence="1" id="KW-0812">Transmembrane</keyword>
<evidence type="ECO:0000313" key="3">
    <source>
        <dbReference type="Proteomes" id="UP000034923"/>
    </source>
</evidence>
<dbReference type="Proteomes" id="UP000034923">
    <property type="component" value="Unassembled WGS sequence"/>
</dbReference>
<gene>
    <name evidence="2" type="ORF">UR70_C0002G0018</name>
</gene>
<reference evidence="2 3" key="1">
    <citation type="journal article" date="2015" name="Nature">
        <title>rRNA introns, odd ribosomes, and small enigmatic genomes across a large radiation of phyla.</title>
        <authorList>
            <person name="Brown C.T."/>
            <person name="Hug L.A."/>
            <person name="Thomas B.C."/>
            <person name="Sharon I."/>
            <person name="Castelle C.J."/>
            <person name="Singh A."/>
            <person name="Wilkins M.J."/>
            <person name="Williams K.H."/>
            <person name="Banfield J.F."/>
        </authorList>
    </citation>
    <scope>NUCLEOTIDE SEQUENCE [LARGE SCALE GENOMIC DNA]</scope>
</reference>
<evidence type="ECO:0000313" key="2">
    <source>
        <dbReference type="EMBL" id="KKP72949.1"/>
    </source>
</evidence>
<dbReference type="AlphaFoldDB" id="A0A0G0BU05"/>
<feature type="transmembrane region" description="Helical" evidence="1">
    <location>
        <begin position="34"/>
        <end position="55"/>
    </location>
</feature>
<organism evidence="2 3">
    <name type="scientific">Candidatus Nomurabacteria bacterium GW2011_GWB1_35_20</name>
    <dbReference type="NCBI Taxonomy" id="1618740"/>
    <lineage>
        <taxon>Bacteria</taxon>
        <taxon>Candidatus Nomuraibacteriota</taxon>
    </lineage>
</organism>
<dbReference type="EMBL" id="LBQE01000002">
    <property type="protein sequence ID" value="KKP72949.1"/>
    <property type="molecule type" value="Genomic_DNA"/>
</dbReference>
<feature type="transmembrane region" description="Helical" evidence="1">
    <location>
        <begin position="12"/>
        <end position="28"/>
    </location>
</feature>
<evidence type="ECO:0008006" key="4">
    <source>
        <dbReference type="Google" id="ProtNLM"/>
    </source>
</evidence>
<sequence>MNHDNHSSKAMWWMMIPCLLLVVVILLGEGKLASFRYLWLVILGICVIPHIWMMLKGHRRHGKNDE</sequence>
<accession>A0A0G0BU05</accession>
<evidence type="ECO:0000256" key="1">
    <source>
        <dbReference type="SAM" id="Phobius"/>
    </source>
</evidence>
<protein>
    <recommendedName>
        <fullName evidence="4">DUF2933 domain-containing protein</fullName>
    </recommendedName>
</protein>
<keyword evidence="1" id="KW-1133">Transmembrane helix</keyword>